<dbReference type="EMBL" id="JAWDIP010000003">
    <property type="protein sequence ID" value="MDY0395236.1"/>
    <property type="molecule type" value="Genomic_DNA"/>
</dbReference>
<sequence>MKICKSQLMEQAIIGTVLFFEKLSAVSDPGMKRLQNEYHSFMRGKAENMNQYYENQDKLIYANIDAYDMRLPEQRMQSKLEIAIWDKQKKQKSSFKATIPHIDRYIWMDIQSLKFNNGKLYVATNNERYSDSGQNSMEAHLFQVDLKSGKLGDDKTLLKENADDQVYSKDNGKNGETYTSINFVPQENAQENNMIVLQKTISEIGNEAKQDKVLKNELISYEIGSAMRKKLSLPAELPKKCGTSISKWNIGLFQSTISKQINSVQL</sequence>
<gene>
    <name evidence="1" type="ORF">RWE15_13425</name>
</gene>
<evidence type="ECO:0000313" key="1">
    <source>
        <dbReference type="EMBL" id="MDY0395236.1"/>
    </source>
</evidence>
<dbReference type="Proteomes" id="UP001281447">
    <property type="component" value="Unassembled WGS sequence"/>
</dbReference>
<protein>
    <submittedName>
        <fullName evidence="1">Uncharacterized protein</fullName>
    </submittedName>
</protein>
<accession>A0ABU5C7G3</accession>
<keyword evidence="2" id="KW-1185">Reference proteome</keyword>
<organism evidence="1 2">
    <name type="scientific">Tigheibacillus halophilus</name>
    <dbReference type="NCBI Taxonomy" id="361280"/>
    <lineage>
        <taxon>Bacteria</taxon>
        <taxon>Bacillati</taxon>
        <taxon>Bacillota</taxon>
        <taxon>Bacilli</taxon>
        <taxon>Bacillales</taxon>
        <taxon>Bacillaceae</taxon>
        <taxon>Tigheibacillus</taxon>
    </lineage>
</organism>
<proteinExistence type="predicted"/>
<comment type="caution">
    <text evidence="1">The sequence shown here is derived from an EMBL/GenBank/DDBJ whole genome shotgun (WGS) entry which is preliminary data.</text>
</comment>
<evidence type="ECO:0000313" key="2">
    <source>
        <dbReference type="Proteomes" id="UP001281447"/>
    </source>
</evidence>
<name>A0ABU5C7G3_9BACI</name>
<reference evidence="1 2" key="1">
    <citation type="submission" date="2023-10" db="EMBL/GenBank/DDBJ databases">
        <title>Virgibacillus halophilus 5B73C genome.</title>
        <authorList>
            <person name="Miliotis G."/>
            <person name="Sengupta P."/>
            <person name="Hameed A."/>
            <person name="Chuvochina M."/>
            <person name="Mcdonagh F."/>
            <person name="Simpson A.C."/>
            <person name="Singh N.K."/>
            <person name="Rekha P.D."/>
            <person name="Raman K."/>
            <person name="Hugenholtz P."/>
            <person name="Venkateswaran K."/>
        </authorList>
    </citation>
    <scope>NUCLEOTIDE SEQUENCE [LARGE SCALE GENOMIC DNA]</scope>
    <source>
        <strain evidence="1 2">5B73C</strain>
    </source>
</reference>